<evidence type="ECO:0000313" key="4">
    <source>
        <dbReference type="Proteomes" id="UP001239462"/>
    </source>
</evidence>
<evidence type="ECO:0000259" key="2">
    <source>
        <dbReference type="Pfam" id="PF08279"/>
    </source>
</evidence>
<proteinExistence type="predicted"/>
<sequence length="237" mass="25887">MRHRLDRALEILRLVQSGVASDPHAITSKLNVNRRTFYRDIAFLKELGVEISFDHGEGRYRIEGLTGANPGDNSERFQQVIGQALRQSSESSTVVSIVRHAAAILTGETDFADRSSESTTASTEGLPSEPSRRNCSPGQDRQLNSSSSGWVDSRTNLGALVDAMDHRRRILVISSELGGSAHEGRHVLIRQITINNDEVIIEGIDLNGRLVRTASSSISRDDDGVLKSRTAEAVGKL</sequence>
<keyword evidence="4" id="KW-1185">Reference proteome</keyword>
<feature type="domain" description="Helix-turn-helix type 11" evidence="2">
    <location>
        <begin position="24"/>
        <end position="56"/>
    </location>
</feature>
<organism evidence="3 4">
    <name type="scientific">Roseiconus lacunae</name>
    <dbReference type="NCBI Taxonomy" id="2605694"/>
    <lineage>
        <taxon>Bacteria</taxon>
        <taxon>Pseudomonadati</taxon>
        <taxon>Planctomycetota</taxon>
        <taxon>Planctomycetia</taxon>
        <taxon>Pirellulales</taxon>
        <taxon>Pirellulaceae</taxon>
        <taxon>Roseiconus</taxon>
    </lineage>
</organism>
<dbReference type="Proteomes" id="UP001239462">
    <property type="component" value="Unassembled WGS sequence"/>
</dbReference>
<dbReference type="Pfam" id="PF08279">
    <property type="entry name" value="HTH_11"/>
    <property type="match status" value="1"/>
</dbReference>
<feature type="region of interest" description="Disordered" evidence="1">
    <location>
        <begin position="109"/>
        <end position="150"/>
    </location>
</feature>
<protein>
    <submittedName>
        <fullName evidence="3">HTH domain-containing protein</fullName>
    </submittedName>
</protein>
<dbReference type="RefSeq" id="WP_289165677.1">
    <property type="nucleotide sequence ID" value="NZ_JASZZN010000018.1"/>
</dbReference>
<comment type="caution">
    <text evidence="3">The sequence shown here is derived from an EMBL/GenBank/DDBJ whole genome shotgun (WGS) entry which is preliminary data.</text>
</comment>
<dbReference type="InterPro" id="IPR013196">
    <property type="entry name" value="HTH_11"/>
</dbReference>
<name>A0ABT7PNJ3_9BACT</name>
<dbReference type="EMBL" id="JASZZN010000018">
    <property type="protein sequence ID" value="MDM4018051.1"/>
    <property type="molecule type" value="Genomic_DNA"/>
</dbReference>
<evidence type="ECO:0000313" key="3">
    <source>
        <dbReference type="EMBL" id="MDM4018051.1"/>
    </source>
</evidence>
<reference evidence="3 4" key="1">
    <citation type="submission" date="2023-06" db="EMBL/GenBank/DDBJ databases">
        <title>Roseiconus lacunae JC819 isolated from Gulf of Mannar region, Tamil Nadu.</title>
        <authorList>
            <person name="Pk S."/>
            <person name="Ch S."/>
            <person name="Ch V.R."/>
        </authorList>
    </citation>
    <scope>NUCLEOTIDE SEQUENCE [LARGE SCALE GENOMIC DNA]</scope>
    <source>
        <strain evidence="3 4">JC819</strain>
    </source>
</reference>
<feature type="compositionally biased region" description="Polar residues" evidence="1">
    <location>
        <begin position="133"/>
        <end position="150"/>
    </location>
</feature>
<evidence type="ECO:0000256" key="1">
    <source>
        <dbReference type="SAM" id="MobiDB-lite"/>
    </source>
</evidence>
<gene>
    <name evidence="3" type="ORF">QTN89_21565</name>
</gene>
<accession>A0ABT7PNJ3</accession>